<accession>A0A1I2FSG3</accession>
<dbReference type="AlphaFoldDB" id="A0A1I2FSG3"/>
<gene>
    <name evidence="1" type="ORF">SAMN05216378_4992</name>
</gene>
<evidence type="ECO:0008006" key="3">
    <source>
        <dbReference type="Google" id="ProtNLM"/>
    </source>
</evidence>
<dbReference type="STRING" id="1045775.SAMN05216378_4992"/>
<name>A0A1I2FSG3_9BACL</name>
<evidence type="ECO:0000313" key="2">
    <source>
        <dbReference type="Proteomes" id="UP000198855"/>
    </source>
</evidence>
<reference evidence="2" key="1">
    <citation type="submission" date="2016-10" db="EMBL/GenBank/DDBJ databases">
        <authorList>
            <person name="Varghese N."/>
            <person name="Submissions S."/>
        </authorList>
    </citation>
    <scope>NUCLEOTIDE SEQUENCE [LARGE SCALE GENOMIC DNA]</scope>
    <source>
        <strain evidence="2">CGMCC 1.10784</strain>
    </source>
</reference>
<evidence type="ECO:0000313" key="1">
    <source>
        <dbReference type="EMBL" id="SFF07677.1"/>
    </source>
</evidence>
<sequence length="66" mass="7735">MRHISSIRLLLLHAKIAQQDVAVLTNKGKWWSGKIEKVEDQFVQLRYDHNMLVHVPISTIEEVRQS</sequence>
<protein>
    <recommendedName>
        <fullName evidence="3">YolD-like protein</fullName>
    </recommendedName>
</protein>
<organism evidence="1 2">
    <name type="scientific">Paenibacillus catalpae</name>
    <dbReference type="NCBI Taxonomy" id="1045775"/>
    <lineage>
        <taxon>Bacteria</taxon>
        <taxon>Bacillati</taxon>
        <taxon>Bacillota</taxon>
        <taxon>Bacilli</taxon>
        <taxon>Bacillales</taxon>
        <taxon>Paenibacillaceae</taxon>
        <taxon>Paenibacillus</taxon>
    </lineage>
</organism>
<keyword evidence="2" id="KW-1185">Reference proteome</keyword>
<dbReference type="OrthoDB" id="2629316at2"/>
<dbReference type="RefSeq" id="WP_139230832.1">
    <property type="nucleotide sequence ID" value="NZ_FOMT01000005.1"/>
</dbReference>
<proteinExistence type="predicted"/>
<dbReference type="EMBL" id="FOMT01000005">
    <property type="protein sequence ID" value="SFF07677.1"/>
    <property type="molecule type" value="Genomic_DNA"/>
</dbReference>
<dbReference type="Proteomes" id="UP000198855">
    <property type="component" value="Unassembled WGS sequence"/>
</dbReference>